<protein>
    <recommendedName>
        <fullName evidence="4">NADH-quinone oxidoreductase</fullName>
        <ecNumber evidence="4">7.1.1.-</ecNumber>
    </recommendedName>
</protein>
<evidence type="ECO:0000256" key="2">
    <source>
        <dbReference type="ARBA" id="ARBA00022448"/>
    </source>
</evidence>
<dbReference type="InterPro" id="IPR001268">
    <property type="entry name" value="NADH_UbQ_OxRdtase_30kDa_su"/>
</dbReference>
<comment type="caution">
    <text evidence="6">The sequence shown here is derived from an EMBL/GenBank/DDBJ whole genome shotgun (WGS) entry which is preliminary data.</text>
</comment>
<name>A0A176K0W6_9BACT</name>
<dbReference type="OrthoDB" id="9803286at2"/>
<dbReference type="RefSeq" id="WP_068347239.1">
    <property type="nucleotide sequence ID" value="NZ_JFHK01000007.1"/>
</dbReference>
<dbReference type="InterPro" id="IPR020396">
    <property type="entry name" value="NADH_UbQ_OxRdtase_CS"/>
</dbReference>
<comment type="similarity">
    <text evidence="1 3">Belongs to the complex I 30 kDa subunit family.</text>
</comment>
<keyword evidence="4" id="KW-0874">Quinone</keyword>
<dbReference type="InterPro" id="IPR037232">
    <property type="entry name" value="NADH_quin_OxRdtase_su_C/D-like"/>
</dbReference>
<dbReference type="PANTHER" id="PTHR10884">
    <property type="entry name" value="NADH DEHYDROGENASE UBIQUINONE IRON-SULFUR PROTEIN 3"/>
    <property type="match status" value="1"/>
</dbReference>
<dbReference type="PATRIC" id="fig|1453497.3.peg.1909"/>
<evidence type="ECO:0000256" key="4">
    <source>
        <dbReference type="RuleBase" id="RU003582"/>
    </source>
</evidence>
<dbReference type="EC" id="7.1.1.-" evidence="4"/>
<comment type="function">
    <text evidence="4">NDH-1 shuttles electrons from NADH, via FMN and iron-sulfur (Fe-S) centers, to quinones in the respiratory chain.</text>
</comment>
<gene>
    <name evidence="6" type="ORF">AT15_09635</name>
</gene>
<dbReference type="PANTHER" id="PTHR10884:SF14">
    <property type="entry name" value="NADH DEHYDROGENASE [UBIQUINONE] IRON-SULFUR PROTEIN 3, MITOCHONDRIAL"/>
    <property type="match status" value="1"/>
</dbReference>
<proteinExistence type="inferred from homology"/>
<dbReference type="Proteomes" id="UP000077339">
    <property type="component" value="Unassembled WGS sequence"/>
</dbReference>
<dbReference type="GO" id="GO:0016651">
    <property type="term" value="F:oxidoreductase activity, acting on NAD(P)H"/>
    <property type="evidence" value="ECO:0007669"/>
    <property type="project" value="InterPro"/>
</dbReference>
<dbReference type="Pfam" id="PF00329">
    <property type="entry name" value="Complex1_30kDa"/>
    <property type="match status" value="1"/>
</dbReference>
<dbReference type="AlphaFoldDB" id="A0A176K0W6"/>
<evidence type="ECO:0000256" key="1">
    <source>
        <dbReference type="ARBA" id="ARBA00007569"/>
    </source>
</evidence>
<accession>A0A176K0W6</accession>
<keyword evidence="7" id="KW-1185">Reference proteome</keyword>
<keyword evidence="3" id="KW-1278">Translocase</keyword>
<keyword evidence="2 3" id="KW-0813">Transport</keyword>
<keyword evidence="3" id="KW-0520">NAD</keyword>
<evidence type="ECO:0000256" key="3">
    <source>
        <dbReference type="RuleBase" id="RU003456"/>
    </source>
</evidence>
<dbReference type="STRING" id="1453497.AT15_09635"/>
<reference evidence="6 7" key="1">
    <citation type="submission" date="2014-02" db="EMBL/GenBank/DDBJ databases">
        <title>Kosmotoga genome sequencing.</title>
        <authorList>
            <person name="Pollo S.M."/>
            <person name="Charchuk R."/>
            <person name="Nesbo C.L."/>
        </authorList>
    </citation>
    <scope>NUCLEOTIDE SEQUENCE [LARGE SCALE GENOMIC DNA]</scope>
    <source>
        <strain evidence="6 7">S304</strain>
    </source>
</reference>
<sequence length="146" mass="17040">MNPEESKNDILNRLREKIKILLSKKKRIYFKVMPEDIVEVAEYLFRKGLRLSTISAIENYEGFELVYHFSDDRSGTYYCPKVFVPLDSPEVPSISNNIAGAKWIEREIGDLFGVVFIDHPVPKPLLLENNPKIPKNPLRVKRREHE</sequence>
<evidence type="ECO:0000313" key="7">
    <source>
        <dbReference type="Proteomes" id="UP000077339"/>
    </source>
</evidence>
<comment type="catalytic activity">
    <reaction evidence="4">
        <text>a quinone + NADH + 5 H(+)(in) = a quinol + NAD(+) + 4 H(+)(out)</text>
        <dbReference type="Rhea" id="RHEA:57888"/>
        <dbReference type="ChEBI" id="CHEBI:15378"/>
        <dbReference type="ChEBI" id="CHEBI:24646"/>
        <dbReference type="ChEBI" id="CHEBI:57540"/>
        <dbReference type="ChEBI" id="CHEBI:57945"/>
        <dbReference type="ChEBI" id="CHEBI:132124"/>
    </reaction>
</comment>
<dbReference type="GO" id="GO:0008137">
    <property type="term" value="F:NADH dehydrogenase (ubiquinone) activity"/>
    <property type="evidence" value="ECO:0007669"/>
    <property type="project" value="InterPro"/>
</dbReference>
<dbReference type="SUPFAM" id="SSF143243">
    <property type="entry name" value="Nqo5-like"/>
    <property type="match status" value="1"/>
</dbReference>
<dbReference type="PROSITE" id="PS00542">
    <property type="entry name" value="COMPLEX1_30K"/>
    <property type="match status" value="1"/>
</dbReference>
<dbReference type="EMBL" id="JFHK01000007">
    <property type="protein sequence ID" value="OAA30681.1"/>
    <property type="molecule type" value="Genomic_DNA"/>
</dbReference>
<dbReference type="Gene3D" id="3.30.460.80">
    <property type="entry name" value="NADH:ubiquinone oxidoreductase, 30kDa subunit"/>
    <property type="match status" value="1"/>
</dbReference>
<evidence type="ECO:0000313" key="6">
    <source>
        <dbReference type="EMBL" id="OAA30681.1"/>
    </source>
</evidence>
<evidence type="ECO:0000259" key="5">
    <source>
        <dbReference type="Pfam" id="PF00329"/>
    </source>
</evidence>
<organism evidence="6 7">
    <name type="scientific">Kosmotoga arenicorallina S304</name>
    <dbReference type="NCBI Taxonomy" id="1453497"/>
    <lineage>
        <taxon>Bacteria</taxon>
        <taxon>Thermotogati</taxon>
        <taxon>Thermotogota</taxon>
        <taxon>Thermotogae</taxon>
        <taxon>Kosmotogales</taxon>
        <taxon>Kosmotogaceae</taxon>
        <taxon>Kosmotoga</taxon>
    </lineage>
</organism>
<dbReference type="GO" id="GO:0048038">
    <property type="term" value="F:quinone binding"/>
    <property type="evidence" value="ECO:0007669"/>
    <property type="project" value="UniProtKB-KW"/>
</dbReference>
<feature type="domain" description="NADH:ubiquinone oxidoreductase 30kDa subunit" evidence="5">
    <location>
        <begin position="31"/>
        <end position="139"/>
    </location>
</feature>